<protein>
    <submittedName>
        <fullName evidence="1">Uncharacterized protein</fullName>
    </submittedName>
</protein>
<sequence length="93" mass="10657">MKRQRLILSKPIIEARELSKNIEHNHISAISPYQFDHMILADVRLDIRNHDKGSPTQTQIISSNFRTQTNAITVETCSIQLKNAPYTLPCITQ</sequence>
<dbReference type="AlphaFoldDB" id="A0A067F5N2"/>
<dbReference type="EMBL" id="KK784925">
    <property type="protein sequence ID" value="KDO61445.1"/>
    <property type="molecule type" value="Genomic_DNA"/>
</dbReference>
<keyword evidence="2" id="KW-1185">Reference proteome</keyword>
<organism evidence="1 2">
    <name type="scientific">Citrus sinensis</name>
    <name type="common">Sweet orange</name>
    <name type="synonym">Citrus aurantium var. sinensis</name>
    <dbReference type="NCBI Taxonomy" id="2711"/>
    <lineage>
        <taxon>Eukaryota</taxon>
        <taxon>Viridiplantae</taxon>
        <taxon>Streptophyta</taxon>
        <taxon>Embryophyta</taxon>
        <taxon>Tracheophyta</taxon>
        <taxon>Spermatophyta</taxon>
        <taxon>Magnoliopsida</taxon>
        <taxon>eudicotyledons</taxon>
        <taxon>Gunneridae</taxon>
        <taxon>Pentapetalae</taxon>
        <taxon>rosids</taxon>
        <taxon>malvids</taxon>
        <taxon>Sapindales</taxon>
        <taxon>Rutaceae</taxon>
        <taxon>Aurantioideae</taxon>
        <taxon>Citrus</taxon>
    </lineage>
</organism>
<gene>
    <name evidence="1" type="ORF">CISIN_1g045517mg</name>
</gene>
<proteinExistence type="predicted"/>
<evidence type="ECO:0000313" key="2">
    <source>
        <dbReference type="Proteomes" id="UP000027120"/>
    </source>
</evidence>
<reference evidence="1 2" key="1">
    <citation type="submission" date="2014-04" db="EMBL/GenBank/DDBJ databases">
        <authorList>
            <consortium name="International Citrus Genome Consortium"/>
            <person name="Gmitter F."/>
            <person name="Chen C."/>
            <person name="Farmerie W."/>
            <person name="Harkins T."/>
            <person name="Desany B."/>
            <person name="Mohiuddin M."/>
            <person name="Kodira C."/>
            <person name="Borodovsky M."/>
            <person name="Lomsadze A."/>
            <person name="Burns P."/>
            <person name="Jenkins J."/>
            <person name="Prochnik S."/>
            <person name="Shu S."/>
            <person name="Chapman J."/>
            <person name="Pitluck S."/>
            <person name="Schmutz J."/>
            <person name="Rokhsar D."/>
        </authorList>
    </citation>
    <scope>NUCLEOTIDE SEQUENCE</scope>
</reference>
<name>A0A067F5N2_CITSI</name>
<accession>A0A067F5N2</accession>
<dbReference type="Proteomes" id="UP000027120">
    <property type="component" value="Unassembled WGS sequence"/>
</dbReference>
<evidence type="ECO:0000313" key="1">
    <source>
        <dbReference type="EMBL" id="KDO61445.1"/>
    </source>
</evidence>